<dbReference type="Proteomes" id="UP000317935">
    <property type="component" value="Chromosome"/>
</dbReference>
<dbReference type="RefSeq" id="WP_050780121.1">
    <property type="nucleotide sequence ID" value="NZ_AP019774.1"/>
</dbReference>
<dbReference type="OrthoDB" id="5325032at2"/>
<name>A0A510HH68_9HELI</name>
<organism evidence="3 5">
    <name type="scientific">Helicobacter suis</name>
    <dbReference type="NCBI Taxonomy" id="104628"/>
    <lineage>
        <taxon>Bacteria</taxon>
        <taxon>Pseudomonadati</taxon>
        <taxon>Campylobacterota</taxon>
        <taxon>Epsilonproteobacteria</taxon>
        <taxon>Campylobacterales</taxon>
        <taxon>Helicobacteraceae</taxon>
        <taxon>Helicobacter</taxon>
    </lineage>
</organism>
<evidence type="ECO:0000313" key="1">
    <source>
        <dbReference type="EMBL" id="BCD45674.1"/>
    </source>
</evidence>
<gene>
    <name evidence="1" type="ORF">NHP190020_07130</name>
    <name evidence="2" type="ORF">NHP190020_17540</name>
    <name evidence="3" type="ORF">SNTW_10300</name>
    <name evidence="4" type="ORF">SNTW_16910</name>
</gene>
<reference evidence="3 5" key="1">
    <citation type="submission" date="2019-06" db="EMBL/GenBank/DDBJ databases">
        <title>Complete genome sequence of Helicobacter suis SNTW101c.</title>
        <authorList>
            <person name="Rimbara E."/>
            <person name="Suzuki M."/>
            <person name="Matsui H."/>
            <person name="Nakamura M."/>
            <person name="Mori S."/>
            <person name="Shibayama K."/>
        </authorList>
    </citation>
    <scope>NUCLEOTIDE SEQUENCE [LARGE SCALE GENOMIC DNA]</scope>
    <source>
        <strain evidence="3 5">SNTW101c</strain>
    </source>
</reference>
<dbReference type="AlphaFoldDB" id="A0A510HH68"/>
<evidence type="ECO:0000313" key="5">
    <source>
        <dbReference type="Proteomes" id="UP000317935"/>
    </source>
</evidence>
<reference evidence="1 6" key="2">
    <citation type="submission" date="2020-04" db="EMBL/GenBank/DDBJ databases">
        <title>Genomic analysis of gastric non-Helicobacter pylori Helicobacters isolated in Japan.</title>
        <authorList>
            <person name="Suzuki M."/>
            <person name="Rimbara E."/>
        </authorList>
    </citation>
    <scope>NUCLEOTIDE SEQUENCE [LARGE SCALE GENOMIC DNA]</scope>
    <source>
        <strain evidence="1 6">NHP19-0020</strain>
    </source>
</reference>
<dbReference type="EMBL" id="AP019774">
    <property type="protein sequence ID" value="BCD70385.1"/>
    <property type="molecule type" value="Genomic_DNA"/>
</dbReference>
<dbReference type="Proteomes" id="UP000509742">
    <property type="component" value="Chromosome"/>
</dbReference>
<evidence type="ECO:0000313" key="3">
    <source>
        <dbReference type="EMBL" id="BCD70385.1"/>
    </source>
</evidence>
<dbReference type="GeneID" id="56929525"/>
<evidence type="ECO:0000313" key="6">
    <source>
        <dbReference type="Proteomes" id="UP000509742"/>
    </source>
</evidence>
<dbReference type="EMBL" id="AP023036">
    <property type="protein sequence ID" value="BCD46715.1"/>
    <property type="molecule type" value="Genomic_DNA"/>
</dbReference>
<keyword evidence="6" id="KW-1185">Reference proteome</keyword>
<dbReference type="EMBL" id="AP023036">
    <property type="protein sequence ID" value="BCD45674.1"/>
    <property type="molecule type" value="Genomic_DNA"/>
</dbReference>
<sequence length="190" mass="21228">MAKAILETSGKCESNTSYALIEANRVKDIFKGSSLPSYNTQHIKLFALPAGEEYKYAIGQALNENGELEELSLDQAKAMQISKVISAFELEVARVQKEYIPLDEVLTFELQYQEAMLGITQNTPFINELAKVRGENRIDLINKIKEKHETYTTKLATLLGSKAKAVKQIENASNIEEVIKINYSAPQPTT</sequence>
<accession>A0A510HH68</accession>
<dbReference type="STRING" id="104628.GCA_001653055_01587"/>
<evidence type="ECO:0000313" key="2">
    <source>
        <dbReference type="EMBL" id="BCD46715.1"/>
    </source>
</evidence>
<proteinExistence type="predicted"/>
<evidence type="ECO:0000313" key="4">
    <source>
        <dbReference type="EMBL" id="BCD71046.1"/>
    </source>
</evidence>
<protein>
    <submittedName>
        <fullName evidence="3">Uncharacterized protein</fullName>
    </submittedName>
</protein>
<dbReference type="EMBL" id="AP019774">
    <property type="protein sequence ID" value="BCD71046.1"/>
    <property type="molecule type" value="Genomic_DNA"/>
</dbReference>